<organism evidence="1 2">
    <name type="scientific">Mucuna pruriens</name>
    <name type="common">Velvet bean</name>
    <name type="synonym">Dolichos pruriens</name>
    <dbReference type="NCBI Taxonomy" id="157652"/>
    <lineage>
        <taxon>Eukaryota</taxon>
        <taxon>Viridiplantae</taxon>
        <taxon>Streptophyta</taxon>
        <taxon>Embryophyta</taxon>
        <taxon>Tracheophyta</taxon>
        <taxon>Spermatophyta</taxon>
        <taxon>Magnoliopsida</taxon>
        <taxon>eudicotyledons</taxon>
        <taxon>Gunneridae</taxon>
        <taxon>Pentapetalae</taxon>
        <taxon>rosids</taxon>
        <taxon>fabids</taxon>
        <taxon>Fabales</taxon>
        <taxon>Fabaceae</taxon>
        <taxon>Papilionoideae</taxon>
        <taxon>50 kb inversion clade</taxon>
        <taxon>NPAAA clade</taxon>
        <taxon>indigoferoid/millettioid clade</taxon>
        <taxon>Phaseoleae</taxon>
        <taxon>Mucuna</taxon>
    </lineage>
</organism>
<accession>A0A371EQ09</accession>
<proteinExistence type="predicted"/>
<evidence type="ECO:0000313" key="1">
    <source>
        <dbReference type="EMBL" id="RDX68155.1"/>
    </source>
</evidence>
<sequence>MINNITSRGRLTFSEEEVPTEGRGHNQPLHISIKCGDYMIARVLIDNSSSLNVLPKATLDKLCSFNSELKTNSVVVRAFNGSKREVMGEITLPIYIGPTVFDITFQVLDSHSRSRTLLPSPKSEVRRGALVN</sequence>
<dbReference type="Gene3D" id="2.40.70.10">
    <property type="entry name" value="Acid Proteases"/>
    <property type="match status" value="1"/>
</dbReference>
<dbReference type="PANTHER" id="PTHR33240">
    <property type="entry name" value="OS08G0508500 PROTEIN"/>
    <property type="match status" value="1"/>
</dbReference>
<dbReference type="InterPro" id="IPR021109">
    <property type="entry name" value="Peptidase_aspartic_dom_sf"/>
</dbReference>
<dbReference type="AlphaFoldDB" id="A0A371EQ09"/>
<dbReference type="EMBL" id="QJKJ01012663">
    <property type="protein sequence ID" value="RDX68155.1"/>
    <property type="molecule type" value="Genomic_DNA"/>
</dbReference>
<dbReference type="Proteomes" id="UP000257109">
    <property type="component" value="Unassembled WGS sequence"/>
</dbReference>
<name>A0A371EQ09_MUCPR</name>
<evidence type="ECO:0000313" key="2">
    <source>
        <dbReference type="Proteomes" id="UP000257109"/>
    </source>
</evidence>
<dbReference type="PANTHER" id="PTHR33240:SF15">
    <property type="entry name" value="GAG-PRO-LIKE PROTEIN"/>
    <property type="match status" value="1"/>
</dbReference>
<dbReference type="OrthoDB" id="1724165at2759"/>
<protein>
    <submittedName>
        <fullName evidence="1">Uncharacterized protein</fullName>
    </submittedName>
</protein>
<feature type="non-terminal residue" evidence="1">
    <location>
        <position position="1"/>
    </location>
</feature>
<comment type="caution">
    <text evidence="1">The sequence shown here is derived from an EMBL/GenBank/DDBJ whole genome shotgun (WGS) entry which is preliminary data.</text>
</comment>
<keyword evidence="2" id="KW-1185">Reference proteome</keyword>
<reference evidence="1" key="1">
    <citation type="submission" date="2018-05" db="EMBL/GenBank/DDBJ databases">
        <title>Draft genome of Mucuna pruriens seed.</title>
        <authorList>
            <person name="Nnadi N.E."/>
            <person name="Vos R."/>
            <person name="Hasami M.H."/>
            <person name="Devisetty U.K."/>
            <person name="Aguiy J.C."/>
        </authorList>
    </citation>
    <scope>NUCLEOTIDE SEQUENCE [LARGE SCALE GENOMIC DNA]</scope>
    <source>
        <strain evidence="1">JCA_2017</strain>
    </source>
</reference>
<gene>
    <name evidence="1" type="ORF">CR513_52884</name>
</gene>